<keyword evidence="4" id="KW-1185">Reference proteome</keyword>
<evidence type="ECO:0000256" key="2">
    <source>
        <dbReference type="SAM" id="Phobius"/>
    </source>
</evidence>
<keyword evidence="2" id="KW-0472">Membrane</keyword>
<dbReference type="Proteomes" id="UP000316621">
    <property type="component" value="Chromosome 1"/>
</dbReference>
<proteinExistence type="predicted"/>
<gene>
    <name evidence="3" type="ORF">C5167_040887</name>
</gene>
<dbReference type="AlphaFoldDB" id="A0A4Y7IGE5"/>
<dbReference type="Gramene" id="RZC47944">
    <property type="protein sequence ID" value="RZC47944"/>
    <property type="gene ID" value="C5167_040887"/>
</dbReference>
<keyword evidence="2" id="KW-0812">Transmembrane</keyword>
<evidence type="ECO:0000313" key="3">
    <source>
        <dbReference type="EMBL" id="RZC47944.1"/>
    </source>
</evidence>
<evidence type="ECO:0000256" key="1">
    <source>
        <dbReference type="SAM" id="MobiDB-lite"/>
    </source>
</evidence>
<accession>A0A4Y7IGE5</accession>
<organism evidence="3 4">
    <name type="scientific">Papaver somniferum</name>
    <name type="common">Opium poppy</name>
    <dbReference type="NCBI Taxonomy" id="3469"/>
    <lineage>
        <taxon>Eukaryota</taxon>
        <taxon>Viridiplantae</taxon>
        <taxon>Streptophyta</taxon>
        <taxon>Embryophyta</taxon>
        <taxon>Tracheophyta</taxon>
        <taxon>Spermatophyta</taxon>
        <taxon>Magnoliopsida</taxon>
        <taxon>Ranunculales</taxon>
        <taxon>Papaveraceae</taxon>
        <taxon>Papaveroideae</taxon>
        <taxon>Papaver</taxon>
    </lineage>
</organism>
<protein>
    <submittedName>
        <fullName evidence="3">Uncharacterized protein</fullName>
    </submittedName>
</protein>
<evidence type="ECO:0000313" key="4">
    <source>
        <dbReference type="Proteomes" id="UP000316621"/>
    </source>
</evidence>
<feature type="transmembrane region" description="Helical" evidence="2">
    <location>
        <begin position="63"/>
        <end position="85"/>
    </location>
</feature>
<feature type="region of interest" description="Disordered" evidence="1">
    <location>
        <begin position="35"/>
        <end position="59"/>
    </location>
</feature>
<keyword evidence="2" id="KW-1133">Transmembrane helix</keyword>
<name>A0A4Y7IGE5_PAPSO</name>
<sequence length="118" mass="13304">MLLKSQEYKVEDFWDQNKQSEQLMKDLVEAIRRQLGRGKDARGSSGKSAKSKNARPKSAPMPLWIIPIGITVLGISTGILVKALLSGRKKYCSMFILEPRLIMRACNFKFSHFQTSAS</sequence>
<reference evidence="3 4" key="1">
    <citation type="journal article" date="2018" name="Science">
        <title>The opium poppy genome and morphinan production.</title>
        <authorList>
            <person name="Guo L."/>
            <person name="Winzer T."/>
            <person name="Yang X."/>
            <person name="Li Y."/>
            <person name="Ning Z."/>
            <person name="He Z."/>
            <person name="Teodor R."/>
            <person name="Lu Y."/>
            <person name="Bowser T.A."/>
            <person name="Graham I.A."/>
            <person name="Ye K."/>
        </authorList>
    </citation>
    <scope>NUCLEOTIDE SEQUENCE [LARGE SCALE GENOMIC DNA]</scope>
    <source>
        <strain evidence="4">cv. HN1</strain>
        <tissue evidence="3">Leaves</tissue>
    </source>
</reference>
<dbReference type="EMBL" id="CM010715">
    <property type="protein sequence ID" value="RZC47944.1"/>
    <property type="molecule type" value="Genomic_DNA"/>
</dbReference>